<proteinExistence type="predicted"/>
<dbReference type="Pfam" id="PF12648">
    <property type="entry name" value="TcpE"/>
    <property type="match status" value="1"/>
</dbReference>
<dbReference type="EMBL" id="CP001720">
    <property type="protein sequence ID" value="ACV63314.1"/>
    <property type="molecule type" value="Genomic_DNA"/>
</dbReference>
<sequence length="125" mass="14891">MSNIRTFNSYKDLFKINFKVHDFFGKSLPRPIPLENIIMTVVIMIPLYPITNIFGARHPFMTTIILSAICSWMLSQFDLRGKYMPIFFKDILAYIFRHKTTNLMGKKIKLLKRYRADWRLPEVIE</sequence>
<reference evidence="2 3" key="1">
    <citation type="journal article" date="2009" name="Stand. Genomic Sci.">
        <title>Complete genome sequence of Desulfotomaculum acetoxidans type strain (5575).</title>
        <authorList>
            <person name="Spring S."/>
            <person name="Lapidus A."/>
            <person name="Schroder M."/>
            <person name="Gleim D."/>
            <person name="Sims D."/>
            <person name="Meincke L."/>
            <person name="Glavina Del Rio T."/>
            <person name="Tice H."/>
            <person name="Copeland A."/>
            <person name="Cheng J.F."/>
            <person name="Lucas S."/>
            <person name="Chen F."/>
            <person name="Nolan M."/>
            <person name="Bruce D."/>
            <person name="Goodwin L."/>
            <person name="Pitluck S."/>
            <person name="Ivanova N."/>
            <person name="Mavromatis K."/>
            <person name="Mikhailova N."/>
            <person name="Pati A."/>
            <person name="Chen A."/>
            <person name="Palaniappan K."/>
            <person name="Land M."/>
            <person name="Hauser L."/>
            <person name="Chang Y.J."/>
            <person name="Jeffries C.D."/>
            <person name="Chain P."/>
            <person name="Saunders E."/>
            <person name="Brettin T."/>
            <person name="Detter J.C."/>
            <person name="Goker M."/>
            <person name="Bristow J."/>
            <person name="Eisen J.A."/>
            <person name="Markowitz V."/>
            <person name="Hugenholtz P."/>
            <person name="Kyrpides N.C."/>
            <person name="Klenk H.P."/>
            <person name="Han C."/>
        </authorList>
    </citation>
    <scope>NUCLEOTIDE SEQUENCE [LARGE SCALE GENOMIC DNA]</scope>
    <source>
        <strain evidence="3">ATCC 49208 / DSM 771 / VKM B-1644</strain>
    </source>
</reference>
<keyword evidence="3" id="KW-1185">Reference proteome</keyword>
<protein>
    <recommendedName>
        <fullName evidence="4">TcpE family protein</fullName>
    </recommendedName>
</protein>
<dbReference type="RefSeq" id="WP_015758011.1">
    <property type="nucleotide sequence ID" value="NC_013216.1"/>
</dbReference>
<evidence type="ECO:0000256" key="1">
    <source>
        <dbReference type="SAM" id="Phobius"/>
    </source>
</evidence>
<dbReference type="HOGENOM" id="CLU_132056_0_0_9"/>
<accession>C8W0Q9</accession>
<dbReference type="eggNOG" id="ENOG50313FR">
    <property type="taxonomic scope" value="Bacteria"/>
</dbReference>
<gene>
    <name evidence="2" type="ordered locus">Dtox_2509</name>
</gene>
<dbReference type="AlphaFoldDB" id="C8W0Q9"/>
<dbReference type="STRING" id="485916.Dtox_2509"/>
<keyword evidence="1" id="KW-0472">Membrane</keyword>
<dbReference type="Proteomes" id="UP000002217">
    <property type="component" value="Chromosome"/>
</dbReference>
<dbReference type="OrthoDB" id="1808282at2"/>
<evidence type="ECO:0000313" key="2">
    <source>
        <dbReference type="EMBL" id="ACV63314.1"/>
    </source>
</evidence>
<keyword evidence="1" id="KW-1133">Transmembrane helix</keyword>
<name>C8W0Q9_DESAS</name>
<evidence type="ECO:0000313" key="3">
    <source>
        <dbReference type="Proteomes" id="UP000002217"/>
    </source>
</evidence>
<organism evidence="2 3">
    <name type="scientific">Desulfofarcimen acetoxidans (strain ATCC 49208 / DSM 771 / KCTC 5769 / VKM B-1644 / 5575)</name>
    <name type="common">Desulfotomaculum acetoxidans</name>
    <dbReference type="NCBI Taxonomy" id="485916"/>
    <lineage>
        <taxon>Bacteria</taxon>
        <taxon>Bacillati</taxon>
        <taxon>Bacillota</taxon>
        <taxon>Clostridia</taxon>
        <taxon>Eubacteriales</taxon>
        <taxon>Peptococcaceae</taxon>
        <taxon>Desulfofarcimen</taxon>
    </lineage>
</organism>
<dbReference type="KEGG" id="dae:Dtox_2509"/>
<dbReference type="InterPro" id="IPR025608">
    <property type="entry name" value="TcpE"/>
</dbReference>
<evidence type="ECO:0008006" key="4">
    <source>
        <dbReference type="Google" id="ProtNLM"/>
    </source>
</evidence>
<keyword evidence="1" id="KW-0812">Transmembrane</keyword>
<feature type="transmembrane region" description="Helical" evidence="1">
    <location>
        <begin position="36"/>
        <end position="54"/>
    </location>
</feature>